<organism evidence="1 2">
    <name type="scientific">Dentiscutata erythropus</name>
    <dbReference type="NCBI Taxonomy" id="1348616"/>
    <lineage>
        <taxon>Eukaryota</taxon>
        <taxon>Fungi</taxon>
        <taxon>Fungi incertae sedis</taxon>
        <taxon>Mucoromycota</taxon>
        <taxon>Glomeromycotina</taxon>
        <taxon>Glomeromycetes</taxon>
        <taxon>Diversisporales</taxon>
        <taxon>Gigasporaceae</taxon>
        <taxon>Dentiscutata</taxon>
    </lineage>
</organism>
<dbReference type="EMBL" id="CAJVPY010018750">
    <property type="protein sequence ID" value="CAG8768441.1"/>
    <property type="molecule type" value="Genomic_DNA"/>
</dbReference>
<evidence type="ECO:0000313" key="1">
    <source>
        <dbReference type="EMBL" id="CAG8768441.1"/>
    </source>
</evidence>
<gene>
    <name evidence="1" type="ORF">DERYTH_LOCUS18456</name>
</gene>
<dbReference type="OrthoDB" id="2405668at2759"/>
<accession>A0A9N9NX09</accession>
<proteinExistence type="predicted"/>
<dbReference type="AlphaFoldDB" id="A0A9N9NX09"/>
<comment type="caution">
    <text evidence="1">The sequence shown here is derived from an EMBL/GenBank/DDBJ whole genome shotgun (WGS) entry which is preliminary data.</text>
</comment>
<dbReference type="Proteomes" id="UP000789405">
    <property type="component" value="Unassembled WGS sequence"/>
</dbReference>
<feature type="non-terminal residue" evidence="1">
    <location>
        <position position="1"/>
    </location>
</feature>
<sequence length="78" mass="9019">MATNGDMGSKETFQLDSMQSKFDEIRDKIEQELQGQDTGIIKIKFPVKELKELSDLNVREKIHNAFNAERIGFDLFIK</sequence>
<reference evidence="1" key="1">
    <citation type="submission" date="2021-06" db="EMBL/GenBank/DDBJ databases">
        <authorList>
            <person name="Kallberg Y."/>
            <person name="Tangrot J."/>
            <person name="Rosling A."/>
        </authorList>
    </citation>
    <scope>NUCLEOTIDE SEQUENCE</scope>
    <source>
        <strain evidence="1">MA453B</strain>
    </source>
</reference>
<evidence type="ECO:0000313" key="2">
    <source>
        <dbReference type="Proteomes" id="UP000789405"/>
    </source>
</evidence>
<name>A0A9N9NX09_9GLOM</name>
<keyword evidence="2" id="KW-1185">Reference proteome</keyword>
<protein>
    <submittedName>
        <fullName evidence="1">11027_t:CDS:1</fullName>
    </submittedName>
</protein>